<reference evidence="7" key="1">
    <citation type="submission" date="2019-01" db="EMBL/GenBank/DDBJ databases">
        <title>Gri0909 isolated from a small marine red alga.</title>
        <authorList>
            <person name="Kim J."/>
            <person name="Jeong S.E."/>
            <person name="Jeon C.O."/>
        </authorList>
    </citation>
    <scope>NUCLEOTIDE SEQUENCE [LARGE SCALE GENOMIC DNA]</scope>
    <source>
        <strain evidence="7">Gri0909</strain>
    </source>
</reference>
<feature type="domain" description="Cobalamin biosynthesis precorrin-8X methylmutase CobH/CbiC" evidence="5">
    <location>
        <begin position="21"/>
        <end position="213"/>
    </location>
</feature>
<dbReference type="NCBIfam" id="NF006136">
    <property type="entry name" value="PRK08285.1"/>
    <property type="match status" value="1"/>
</dbReference>
<accession>A0A437QNR2</accession>
<dbReference type="Gene3D" id="3.40.50.10230">
    <property type="entry name" value="Cobalamin biosynthesis CobH/CbiC, precorrin-8X methylmutase"/>
    <property type="match status" value="1"/>
</dbReference>
<dbReference type="GO" id="GO:0016993">
    <property type="term" value="F:precorrin-8X methylmutase activity"/>
    <property type="evidence" value="ECO:0007669"/>
    <property type="project" value="UniProtKB-EC"/>
</dbReference>
<dbReference type="PANTHER" id="PTHR43588:SF1">
    <property type="entry name" value="COBALT-PRECORRIN-8 METHYLMUTASE"/>
    <property type="match status" value="1"/>
</dbReference>
<keyword evidence="3" id="KW-0169">Cobalamin biosynthesis</keyword>
<evidence type="ECO:0000256" key="2">
    <source>
        <dbReference type="ARBA" id="ARBA00009774"/>
    </source>
</evidence>
<evidence type="ECO:0000256" key="4">
    <source>
        <dbReference type="ARBA" id="ARBA00023235"/>
    </source>
</evidence>
<evidence type="ECO:0000256" key="1">
    <source>
        <dbReference type="ARBA" id="ARBA00004953"/>
    </source>
</evidence>
<dbReference type="Proteomes" id="UP000287447">
    <property type="component" value="Unassembled WGS sequence"/>
</dbReference>
<keyword evidence="4 6" id="KW-0413">Isomerase</keyword>
<comment type="similarity">
    <text evidence="2">Belongs to the CobH/CbiC family.</text>
</comment>
<evidence type="ECO:0000256" key="3">
    <source>
        <dbReference type="ARBA" id="ARBA00022573"/>
    </source>
</evidence>
<comment type="caution">
    <text evidence="6">The sequence shown here is derived from an EMBL/GenBank/DDBJ whole genome shotgun (WGS) entry which is preliminary data.</text>
</comment>
<gene>
    <name evidence="6" type="ORF">EOI86_12800</name>
</gene>
<protein>
    <submittedName>
        <fullName evidence="6">Precorrin-8X methylmutase</fullName>
        <ecNumber evidence="6">5.4.99.61</ecNumber>
    </submittedName>
</protein>
<dbReference type="OrthoDB" id="9780708at2"/>
<dbReference type="RefSeq" id="WP_127765581.1">
    <property type="nucleotide sequence ID" value="NZ_SADE01000002.1"/>
</dbReference>
<keyword evidence="7" id="KW-1185">Reference proteome</keyword>
<dbReference type="AlphaFoldDB" id="A0A437QNR2"/>
<dbReference type="EMBL" id="SADE01000002">
    <property type="protein sequence ID" value="RVU36105.1"/>
    <property type="molecule type" value="Genomic_DNA"/>
</dbReference>
<dbReference type="Pfam" id="PF02570">
    <property type="entry name" value="CbiC"/>
    <property type="match status" value="1"/>
</dbReference>
<evidence type="ECO:0000259" key="5">
    <source>
        <dbReference type="Pfam" id="PF02570"/>
    </source>
</evidence>
<dbReference type="GO" id="GO:0009236">
    <property type="term" value="P:cobalamin biosynthetic process"/>
    <property type="evidence" value="ECO:0007669"/>
    <property type="project" value="UniProtKB-UniPathway"/>
</dbReference>
<name>A0A437QNR2_9PROT</name>
<dbReference type="SUPFAM" id="SSF63965">
    <property type="entry name" value="Precorrin-8X methylmutase CbiC/CobH"/>
    <property type="match status" value="1"/>
</dbReference>
<dbReference type="UniPathway" id="UPA00148"/>
<dbReference type="InterPro" id="IPR003722">
    <property type="entry name" value="Cbl_synth_CobH/CbiC"/>
</dbReference>
<evidence type="ECO:0000313" key="6">
    <source>
        <dbReference type="EMBL" id="RVU36105.1"/>
    </source>
</evidence>
<sequence>MVEGSVVTAKRYDYIRDPKAIYAESFAQVRAAVDLARFPAGLHPVIERLVHSCARPDIAGQLVWDGDVADAGCAALRGGAPILTDAEMVARGVTRTLLPANNPVMCRLNDAPVPGLSETLGTTRSAAAIELWKDDLDGAVVAIGNAPTALFHLLERLHDGWPRPAAILAFPVGFVGAAESKDALMRADLGIPYITLPGRDGGSALAAAAVNGLSVACVNGGRA</sequence>
<comment type="pathway">
    <text evidence="1">Cofactor biosynthesis; adenosylcobalamin biosynthesis.</text>
</comment>
<dbReference type="EC" id="5.4.99.61" evidence="6"/>
<proteinExistence type="inferred from homology"/>
<organism evidence="6 7">
    <name type="scientific">Hwanghaeella grinnelliae</name>
    <dbReference type="NCBI Taxonomy" id="2500179"/>
    <lineage>
        <taxon>Bacteria</taxon>
        <taxon>Pseudomonadati</taxon>
        <taxon>Pseudomonadota</taxon>
        <taxon>Alphaproteobacteria</taxon>
        <taxon>Rhodospirillales</taxon>
        <taxon>Rhodospirillaceae</taxon>
        <taxon>Hwanghaeella</taxon>
    </lineage>
</organism>
<evidence type="ECO:0000313" key="7">
    <source>
        <dbReference type="Proteomes" id="UP000287447"/>
    </source>
</evidence>
<dbReference type="PANTHER" id="PTHR43588">
    <property type="entry name" value="COBALT-PRECORRIN-8 METHYLMUTASE"/>
    <property type="match status" value="1"/>
</dbReference>
<dbReference type="InterPro" id="IPR036588">
    <property type="entry name" value="CobH/CbiC_sf"/>
</dbReference>